<accession>A0A8K1CBA4</accession>
<dbReference type="Proteomes" id="UP000794436">
    <property type="component" value="Unassembled WGS sequence"/>
</dbReference>
<evidence type="ECO:0000256" key="1">
    <source>
        <dbReference type="SAM" id="MobiDB-lite"/>
    </source>
</evidence>
<evidence type="ECO:0000313" key="2">
    <source>
        <dbReference type="EMBL" id="TMW59801.1"/>
    </source>
</evidence>
<reference evidence="2" key="1">
    <citation type="submission" date="2019-03" db="EMBL/GenBank/DDBJ databases">
        <title>Long read genome sequence of the mycoparasitic Pythium oligandrum ATCC 38472 isolated from sugarbeet rhizosphere.</title>
        <authorList>
            <person name="Gaulin E."/>
        </authorList>
    </citation>
    <scope>NUCLEOTIDE SEQUENCE</scope>
    <source>
        <strain evidence="2">ATCC 38472_TT</strain>
    </source>
</reference>
<dbReference type="AlphaFoldDB" id="A0A8K1CBA4"/>
<sequence>MSQDLVTLMETEATLAAVLAFVDEFNHDDDAPGELLTSAENSRGSEASVCGENEAFRPRLSRRRSRSSRKDELAQLRTTAEILERQLEAQKARVAEQSAGNADEDDQLWEGVAKRQRLEHLQVKTENAELRRCFDEQLRAFKSVERALKKASKATFHRAGRQWTVHLRPWDEPCDLKGLLYAEVEDMHRNVDELFEDPRFNHLNNLERIQLVTSDGEDPSMKILTSCVLPFDHHETADVLWDIMVAQTYSGVSCQTTNSDDRVHTYYTIGRVDDQTKDAAFEVKRVSRKAYEDQHITFFSAIALDFSRLNGEIVQDVRLHVQIAHVIRQSHTTPRGNLTSWNSLYNIYPEPKKRDQRRRIVTDASKMVVQGMHGNHTSISQLLESRLMDQMLGFRV</sequence>
<feature type="region of interest" description="Disordered" evidence="1">
    <location>
        <begin position="32"/>
        <end position="73"/>
    </location>
</feature>
<name>A0A8K1CBA4_PYTOL</name>
<keyword evidence="3" id="KW-1185">Reference proteome</keyword>
<organism evidence="2 3">
    <name type="scientific">Pythium oligandrum</name>
    <name type="common">Mycoparasitic fungus</name>
    <dbReference type="NCBI Taxonomy" id="41045"/>
    <lineage>
        <taxon>Eukaryota</taxon>
        <taxon>Sar</taxon>
        <taxon>Stramenopiles</taxon>
        <taxon>Oomycota</taxon>
        <taxon>Peronosporomycetes</taxon>
        <taxon>Pythiales</taxon>
        <taxon>Pythiaceae</taxon>
        <taxon>Pythium</taxon>
    </lineage>
</organism>
<gene>
    <name evidence="2" type="ORF">Poli38472_004870</name>
</gene>
<dbReference type="OrthoDB" id="122626at2759"/>
<evidence type="ECO:0000313" key="3">
    <source>
        <dbReference type="Proteomes" id="UP000794436"/>
    </source>
</evidence>
<dbReference type="EMBL" id="SPLM01000109">
    <property type="protein sequence ID" value="TMW59801.1"/>
    <property type="molecule type" value="Genomic_DNA"/>
</dbReference>
<comment type="caution">
    <text evidence="2">The sequence shown here is derived from an EMBL/GenBank/DDBJ whole genome shotgun (WGS) entry which is preliminary data.</text>
</comment>
<proteinExistence type="predicted"/>
<protein>
    <submittedName>
        <fullName evidence="2">Uncharacterized protein</fullName>
    </submittedName>
</protein>